<evidence type="ECO:0000313" key="1">
    <source>
        <dbReference type="EMBL" id="QMV86145.1"/>
    </source>
</evidence>
<protein>
    <submittedName>
        <fullName evidence="1">Uncharacterized protein</fullName>
    </submittedName>
</protein>
<sequence>MKDPTRIPPLLSLVQDLWEALPDLEFADVLRMLDSAGVQQLDDEAAAVRLTKLCAEYPRRLDGRPAVAHVDRWAISVDAQQVAVRGVHGNQAQPVVWEYDRIVNVQVGAPLHIVDTSGQHRRFGVVQRIQPLDVDKLRLEALPELHRDGIGDRHYLVQLGDGGMLSIGRRLSAFAAYRRHTTRESLAWSQVRQRGEVIEVRLRDGGGARSFEPVVHVYRVA</sequence>
<dbReference type="Proteomes" id="UP000515570">
    <property type="component" value="Chromosome"/>
</dbReference>
<dbReference type="AlphaFoldDB" id="A0A7G5FHQ4"/>
<gene>
    <name evidence="1" type="ORF">HW450_05375</name>
</gene>
<name>A0A7G5FHQ4_9CORY</name>
<dbReference type="EMBL" id="CP059833">
    <property type="protein sequence ID" value="QMV86145.1"/>
    <property type="molecule type" value="Genomic_DNA"/>
</dbReference>
<organism evidence="1 2">
    <name type="scientific">Corynebacterium hindlerae</name>
    <dbReference type="NCBI Taxonomy" id="699041"/>
    <lineage>
        <taxon>Bacteria</taxon>
        <taxon>Bacillati</taxon>
        <taxon>Actinomycetota</taxon>
        <taxon>Actinomycetes</taxon>
        <taxon>Mycobacteriales</taxon>
        <taxon>Corynebacteriaceae</taxon>
        <taxon>Corynebacterium</taxon>
    </lineage>
</organism>
<evidence type="ECO:0000313" key="2">
    <source>
        <dbReference type="Proteomes" id="UP000515570"/>
    </source>
</evidence>
<keyword evidence="2" id="KW-1185">Reference proteome</keyword>
<accession>A0A7G5FHQ4</accession>
<dbReference type="RefSeq" id="WP_182386958.1">
    <property type="nucleotide sequence ID" value="NZ_CP059833.1"/>
</dbReference>
<reference evidence="1 2" key="1">
    <citation type="submission" date="2020-07" db="EMBL/GenBank/DDBJ databases">
        <title>non toxigenic Corynebacterium sp. nov from a clinical source.</title>
        <authorList>
            <person name="Bernier A.-M."/>
            <person name="Bernard K."/>
        </authorList>
    </citation>
    <scope>NUCLEOTIDE SEQUENCE [LARGE SCALE GENOMIC DNA]</scope>
    <source>
        <strain evidence="2">NML 93-0612</strain>
    </source>
</reference>
<proteinExistence type="predicted"/>